<gene>
    <name evidence="6" type="ORF">B9Z65_5416</name>
</gene>
<dbReference type="SUPFAM" id="SSF53474">
    <property type="entry name" value="alpha/beta-Hydrolases"/>
    <property type="match status" value="1"/>
</dbReference>
<keyword evidence="4" id="KW-0443">Lipid metabolism</keyword>
<dbReference type="PANTHER" id="PTHR10272:SF14">
    <property type="entry name" value="PAF ACETYLHYDROLASE FAMILY PROTEIN"/>
    <property type="match status" value="1"/>
</dbReference>
<comment type="caution">
    <text evidence="6">The sequence shown here is derived from an EMBL/GenBank/DDBJ whole genome shotgun (WGS) entry which is preliminary data.</text>
</comment>
<reference evidence="6 7" key="1">
    <citation type="submission" date="2017-05" db="EMBL/GenBank/DDBJ databases">
        <title>Draft genome sequence of Elsinoe australis.</title>
        <authorList>
            <person name="Cheng Q."/>
        </authorList>
    </citation>
    <scope>NUCLEOTIDE SEQUENCE [LARGE SCALE GENOMIC DNA]</scope>
    <source>
        <strain evidence="6 7">NL1</strain>
    </source>
</reference>
<accession>A0A2P7ZE08</accession>
<dbReference type="Proteomes" id="UP000243723">
    <property type="component" value="Unassembled WGS sequence"/>
</dbReference>
<evidence type="ECO:0000256" key="4">
    <source>
        <dbReference type="ARBA" id="ARBA00023098"/>
    </source>
</evidence>
<evidence type="ECO:0000256" key="3">
    <source>
        <dbReference type="ARBA" id="ARBA00022963"/>
    </source>
</evidence>
<dbReference type="GO" id="GO:0003847">
    <property type="term" value="F:1-alkyl-2-acetylglycerophosphocholine esterase activity"/>
    <property type="evidence" value="ECO:0007669"/>
    <property type="project" value="UniProtKB-EC"/>
</dbReference>
<dbReference type="Pfam" id="PF03403">
    <property type="entry name" value="PAF-AH_p_II"/>
    <property type="match status" value="2"/>
</dbReference>
<evidence type="ECO:0000313" key="7">
    <source>
        <dbReference type="Proteomes" id="UP000243723"/>
    </source>
</evidence>
<dbReference type="InterPro" id="IPR029058">
    <property type="entry name" value="AB_hydrolase_fold"/>
</dbReference>
<protein>
    <recommendedName>
        <fullName evidence="1">1-alkyl-2-acetylglycerophosphocholine esterase</fullName>
        <ecNumber evidence="1">3.1.1.47</ecNumber>
    </recommendedName>
</protein>
<keyword evidence="7" id="KW-1185">Reference proteome</keyword>
<dbReference type="AlphaFoldDB" id="A0A2P7ZE08"/>
<dbReference type="Gene3D" id="3.40.50.1820">
    <property type="entry name" value="alpha/beta hydrolase"/>
    <property type="match status" value="1"/>
</dbReference>
<sequence length="365" mass="39949">MKVSRLLPLLPLASAIVIPRPNGTYSVNAEITELVDSSRTVNGSARRLMATTFYPVGDYADCSPYTISYMPPFTARLSAQLYSSEYGVPLPDNAFEQFELQVCNASSPSRHSSHKSWPLTLFTPGKGAVRQFYGALAQRLASCGYIVVTIDTPLQSGIVEYLDGSYILAGNLSTEDAVRDRVKDVSFVKQQLLDSSAPRSNYKIDQSRIAVWGHSLGGAVAGQAALEDPSFKGGVNLDGTMYGSVVQQGLKKPFMVFEHDGINDTSWHEFFAASPTRNKFALQLRNSTHNTFGDYSLLIDLAAYRAIPAVEAIVGPLDGQRVLVVVTAYLDAFFKFAFTGRSQRILKRPGAAYPEVQVVDDVYFP</sequence>
<feature type="signal peptide" evidence="5">
    <location>
        <begin position="1"/>
        <end position="15"/>
    </location>
</feature>
<feature type="chain" id="PRO_5015164407" description="1-alkyl-2-acetylglycerophosphocholine esterase" evidence="5">
    <location>
        <begin position="16"/>
        <end position="365"/>
    </location>
</feature>
<keyword evidence="5" id="KW-0732">Signal</keyword>
<proteinExistence type="predicted"/>
<evidence type="ECO:0000256" key="1">
    <source>
        <dbReference type="ARBA" id="ARBA00013201"/>
    </source>
</evidence>
<dbReference type="STRING" id="40998.A0A2P7ZE08"/>
<dbReference type="GO" id="GO:0016042">
    <property type="term" value="P:lipid catabolic process"/>
    <property type="evidence" value="ECO:0007669"/>
    <property type="project" value="UniProtKB-KW"/>
</dbReference>
<organism evidence="6 7">
    <name type="scientific">Elsinoe australis</name>
    <dbReference type="NCBI Taxonomy" id="40998"/>
    <lineage>
        <taxon>Eukaryota</taxon>
        <taxon>Fungi</taxon>
        <taxon>Dikarya</taxon>
        <taxon>Ascomycota</taxon>
        <taxon>Pezizomycotina</taxon>
        <taxon>Dothideomycetes</taxon>
        <taxon>Dothideomycetidae</taxon>
        <taxon>Myriangiales</taxon>
        <taxon>Elsinoaceae</taxon>
        <taxon>Elsinoe</taxon>
    </lineage>
</organism>
<evidence type="ECO:0000256" key="5">
    <source>
        <dbReference type="SAM" id="SignalP"/>
    </source>
</evidence>
<dbReference type="EMBL" id="NHZQ01000236">
    <property type="protein sequence ID" value="PSK46448.1"/>
    <property type="molecule type" value="Genomic_DNA"/>
</dbReference>
<dbReference type="PANTHER" id="PTHR10272">
    <property type="entry name" value="PLATELET-ACTIVATING FACTOR ACETYLHYDROLASE"/>
    <property type="match status" value="1"/>
</dbReference>
<dbReference type="OrthoDB" id="2363873at2759"/>
<keyword evidence="2" id="KW-0378">Hydrolase</keyword>
<dbReference type="EC" id="3.1.1.47" evidence="1"/>
<name>A0A2P7ZE08_9PEZI</name>
<evidence type="ECO:0000313" key="6">
    <source>
        <dbReference type="EMBL" id="PSK46448.1"/>
    </source>
</evidence>
<keyword evidence="3" id="KW-0442">Lipid degradation</keyword>
<evidence type="ECO:0000256" key="2">
    <source>
        <dbReference type="ARBA" id="ARBA00022801"/>
    </source>
</evidence>